<dbReference type="PANTHER" id="PTHR12526:SF630">
    <property type="entry name" value="GLYCOSYLTRANSFERASE"/>
    <property type="match status" value="1"/>
</dbReference>
<dbReference type="OrthoDB" id="9811239at2"/>
<dbReference type="Pfam" id="PF13439">
    <property type="entry name" value="Glyco_transf_4"/>
    <property type="match status" value="1"/>
</dbReference>
<dbReference type="InterPro" id="IPR028098">
    <property type="entry name" value="Glyco_trans_4-like_N"/>
</dbReference>
<dbReference type="SUPFAM" id="SSF53756">
    <property type="entry name" value="UDP-Glycosyltransferase/glycogen phosphorylase"/>
    <property type="match status" value="1"/>
</dbReference>
<dbReference type="Pfam" id="PF00534">
    <property type="entry name" value="Glycos_transf_1"/>
    <property type="match status" value="1"/>
</dbReference>
<dbReference type="Gene3D" id="3.40.50.2000">
    <property type="entry name" value="Glycogen Phosphorylase B"/>
    <property type="match status" value="2"/>
</dbReference>
<protein>
    <submittedName>
        <fullName evidence="3">Glycosyltransferase involved in cell wall bisynthesis</fullName>
    </submittedName>
</protein>
<keyword evidence="4" id="KW-1185">Reference proteome</keyword>
<organism evidence="3 4">
    <name type="scientific">Chitinophaga niabensis</name>
    <dbReference type="NCBI Taxonomy" id="536979"/>
    <lineage>
        <taxon>Bacteria</taxon>
        <taxon>Pseudomonadati</taxon>
        <taxon>Bacteroidota</taxon>
        <taxon>Chitinophagia</taxon>
        <taxon>Chitinophagales</taxon>
        <taxon>Chitinophagaceae</taxon>
        <taxon>Chitinophaga</taxon>
    </lineage>
</organism>
<dbReference type="AlphaFoldDB" id="A0A1N6JXK7"/>
<reference evidence="4" key="1">
    <citation type="submission" date="2016-11" db="EMBL/GenBank/DDBJ databases">
        <authorList>
            <person name="Varghese N."/>
            <person name="Submissions S."/>
        </authorList>
    </citation>
    <scope>NUCLEOTIDE SEQUENCE [LARGE SCALE GENOMIC DNA]</scope>
    <source>
        <strain evidence="4">DSM 24787</strain>
    </source>
</reference>
<evidence type="ECO:0000313" key="3">
    <source>
        <dbReference type="EMBL" id="SIO49068.1"/>
    </source>
</evidence>
<dbReference type="CDD" id="cd03820">
    <property type="entry name" value="GT4_AmsD-like"/>
    <property type="match status" value="1"/>
</dbReference>
<accession>A0A1N6JXK7</accession>
<evidence type="ECO:0000259" key="1">
    <source>
        <dbReference type="Pfam" id="PF00534"/>
    </source>
</evidence>
<dbReference type="Proteomes" id="UP000185003">
    <property type="component" value="Unassembled WGS sequence"/>
</dbReference>
<sequence length="363" mass="41038">MKIAFLTTDITKSAGTERVVVNLSNFFVEAGYHVQIHSLSSRESSSFYPLNERIEIFHHGMEDYATEASRFKIIRKKIFNTARIPSILSSIKADVLIGTGKHINIYMAFFMGKKTTRIGCEHFPHNAPMSSLTHKLRKVAYKKLEHLVVLTEDDRSYYSSFIKNVHCIPNSLSFYPDLHASLDNKVVLSVGRHTAQKGFDMLIESWALVIKDHPDWQLKIIGDGPLLSEHQALAAQKGLANTISFQEPTRQIIDEYTKAGLYTMSSRFEAFPMVLLEAMACGLPCISFDCDTGPRDIISNNEDGFIIPPGNITLLAEGIKKMISDVPLRKKMGDLARKNIKRYDINIVGEKWISLFNEIPQRL</sequence>
<dbReference type="InterPro" id="IPR001296">
    <property type="entry name" value="Glyco_trans_1"/>
</dbReference>
<dbReference type="RefSeq" id="WP_074241965.1">
    <property type="nucleotide sequence ID" value="NZ_FSRA01000002.1"/>
</dbReference>
<evidence type="ECO:0000313" key="4">
    <source>
        <dbReference type="Proteomes" id="UP000185003"/>
    </source>
</evidence>
<dbReference type="GO" id="GO:0016757">
    <property type="term" value="F:glycosyltransferase activity"/>
    <property type="evidence" value="ECO:0007669"/>
    <property type="project" value="InterPro"/>
</dbReference>
<dbReference type="PANTHER" id="PTHR12526">
    <property type="entry name" value="GLYCOSYLTRANSFERASE"/>
    <property type="match status" value="1"/>
</dbReference>
<name>A0A1N6JXK7_9BACT</name>
<feature type="domain" description="Glycosyl transferase family 1" evidence="1">
    <location>
        <begin position="182"/>
        <end position="338"/>
    </location>
</feature>
<gene>
    <name evidence="3" type="ORF">SAMN04488055_4651</name>
</gene>
<keyword evidence="3" id="KW-0808">Transferase</keyword>
<proteinExistence type="predicted"/>
<feature type="domain" description="Glycosyltransferase subfamily 4-like N-terminal" evidence="2">
    <location>
        <begin position="15"/>
        <end position="170"/>
    </location>
</feature>
<evidence type="ECO:0000259" key="2">
    <source>
        <dbReference type="Pfam" id="PF13439"/>
    </source>
</evidence>
<dbReference type="STRING" id="536979.SAMN04488055_4651"/>
<dbReference type="EMBL" id="FSRA01000002">
    <property type="protein sequence ID" value="SIO49068.1"/>
    <property type="molecule type" value="Genomic_DNA"/>
</dbReference>